<proteinExistence type="predicted"/>
<dbReference type="GO" id="GO:0046872">
    <property type="term" value="F:metal ion binding"/>
    <property type="evidence" value="ECO:0007669"/>
    <property type="project" value="UniProtKB-KW"/>
</dbReference>
<feature type="binding site" evidence="3">
    <location>
        <position position="3"/>
    </location>
    <ligand>
        <name>Zn(2+)</name>
        <dbReference type="ChEBI" id="CHEBI:29105"/>
        <label>1</label>
    </ligand>
</feature>
<reference evidence="5" key="1">
    <citation type="submission" date="2013-10" db="EMBL/GenBank/DDBJ databases">
        <title>Genomic analysis of the causative agents of coccidiosis in chickens.</title>
        <authorList>
            <person name="Reid A.J."/>
            <person name="Blake D."/>
            <person name="Billington K."/>
            <person name="Browne H."/>
            <person name="Dunn M."/>
            <person name="Hung S."/>
            <person name="Kawahara F."/>
            <person name="Miranda-Saavedra D."/>
            <person name="Mourier T."/>
            <person name="Nagra H."/>
            <person name="Otto T.D."/>
            <person name="Rawlings N."/>
            <person name="Sanchez A."/>
            <person name="Sanders M."/>
            <person name="Subramaniam C."/>
            <person name="Tay Y."/>
            <person name="Dear P."/>
            <person name="Doerig C."/>
            <person name="Gruber A."/>
            <person name="Parkinson J."/>
            <person name="Shirley M."/>
            <person name="Wan K.L."/>
            <person name="Berriman M."/>
            <person name="Tomley F."/>
            <person name="Pain A."/>
        </authorList>
    </citation>
    <scope>NUCLEOTIDE SEQUENCE [LARGE SCALE GENOMIC DNA]</scope>
    <source>
        <strain evidence="5">Weybridge</strain>
    </source>
</reference>
<dbReference type="AlphaFoldDB" id="U6M6X1"/>
<dbReference type="RefSeq" id="XP_013336416.1">
    <property type="nucleotide sequence ID" value="XM_013480962.1"/>
</dbReference>
<feature type="binding site" evidence="3">
    <location>
        <position position="115"/>
    </location>
    <ligand>
        <name>Zn(2+)</name>
        <dbReference type="ChEBI" id="CHEBI:29105"/>
        <label>1</label>
    </ligand>
</feature>
<dbReference type="InterPro" id="IPR003607">
    <property type="entry name" value="HD/PDEase_dom"/>
</dbReference>
<feature type="non-terminal residue" evidence="5">
    <location>
        <position position="1"/>
    </location>
</feature>
<protein>
    <submittedName>
        <fullName evidence="5">3',5'-cyclic nucleotide phosphodiesterase, putative</fullName>
    </submittedName>
</protein>
<keyword evidence="2" id="KW-0378">Hydrolase</keyword>
<dbReference type="GeneID" id="25339881"/>
<dbReference type="PROSITE" id="PS00126">
    <property type="entry name" value="PDEASE_I_1"/>
    <property type="match status" value="1"/>
</dbReference>
<dbReference type="GO" id="GO:0004114">
    <property type="term" value="F:3',5'-cyclic-nucleotide phosphodiesterase activity"/>
    <property type="evidence" value="ECO:0007669"/>
    <property type="project" value="InterPro"/>
</dbReference>
<dbReference type="SUPFAM" id="SSF109604">
    <property type="entry name" value="HD-domain/PDEase-like"/>
    <property type="match status" value="1"/>
</dbReference>
<keyword evidence="1 3" id="KW-0479">Metal-binding</keyword>
<feature type="domain" description="PDEase" evidence="4">
    <location>
        <begin position="1"/>
        <end position="226"/>
    </location>
</feature>
<evidence type="ECO:0000256" key="2">
    <source>
        <dbReference type="ARBA" id="ARBA00022801"/>
    </source>
</evidence>
<gene>
    <name evidence="5" type="ORF">EMWEY_00058950</name>
</gene>
<feature type="binding site" evidence="3">
    <location>
        <position position="4"/>
    </location>
    <ligand>
        <name>Zn(2+)</name>
        <dbReference type="ChEBI" id="CHEBI:29105"/>
        <label>2</label>
    </ligand>
</feature>
<dbReference type="InterPro" id="IPR023088">
    <property type="entry name" value="PDEase"/>
</dbReference>
<evidence type="ECO:0000259" key="4">
    <source>
        <dbReference type="PROSITE" id="PS51845"/>
    </source>
</evidence>
<dbReference type="PANTHER" id="PTHR11347">
    <property type="entry name" value="CYCLIC NUCLEOTIDE PHOSPHODIESTERASE"/>
    <property type="match status" value="1"/>
</dbReference>
<evidence type="ECO:0000256" key="3">
    <source>
        <dbReference type="PIRSR" id="PIRSR623088-3"/>
    </source>
</evidence>
<accession>U6M6X1</accession>
<dbReference type="InterPro" id="IPR023174">
    <property type="entry name" value="PDEase_CS"/>
</dbReference>
<dbReference type="PRINTS" id="PR00387">
    <property type="entry name" value="PDIESTERASE1"/>
</dbReference>
<dbReference type="InterPro" id="IPR002073">
    <property type="entry name" value="PDEase_catalytic_dom"/>
</dbReference>
<organism evidence="5 6">
    <name type="scientific">Eimeria maxima</name>
    <name type="common">Coccidian parasite</name>
    <dbReference type="NCBI Taxonomy" id="5804"/>
    <lineage>
        <taxon>Eukaryota</taxon>
        <taxon>Sar</taxon>
        <taxon>Alveolata</taxon>
        <taxon>Apicomplexa</taxon>
        <taxon>Conoidasida</taxon>
        <taxon>Coccidia</taxon>
        <taxon>Eucoccidiorida</taxon>
        <taxon>Eimeriorina</taxon>
        <taxon>Eimeriidae</taxon>
        <taxon>Eimeria</taxon>
    </lineage>
</organism>
<sequence length="232" mass="26456">LCHDVGHPGRNNAFFSNALDPLALLYNDRAVLENYHSCLTFKTLEKPDCDLFAALRTREYLIVRSQIIELILATDMKGHFETVSRFRVRRSAPDFDLYSEEDFWFLAKMIIKAADISHCGVEWGEHFEWCQRVLNEFYNQGDEERLRSLPISPLCDRDKHADAPKSQMGFINFVAKPLFDELAAVDIGGAVEAAAAAAVAVVCLLWQLLQLLQQQHAYSSVQQHLMAANYKY</sequence>
<dbReference type="Proteomes" id="UP000030763">
    <property type="component" value="Unassembled WGS sequence"/>
</dbReference>
<keyword evidence="6" id="KW-1185">Reference proteome</keyword>
<dbReference type="VEuPathDB" id="ToxoDB:EMWEY_00058950"/>
<dbReference type="Pfam" id="PF00233">
    <property type="entry name" value="PDEase_I"/>
    <property type="match status" value="1"/>
</dbReference>
<dbReference type="EMBL" id="HG720819">
    <property type="protein sequence ID" value="CDJ59771.1"/>
    <property type="molecule type" value="Genomic_DNA"/>
</dbReference>
<evidence type="ECO:0000256" key="1">
    <source>
        <dbReference type="ARBA" id="ARBA00022723"/>
    </source>
</evidence>
<dbReference type="OrthoDB" id="330125at2759"/>
<dbReference type="PROSITE" id="PS51845">
    <property type="entry name" value="PDEASE_I_2"/>
    <property type="match status" value="1"/>
</dbReference>
<dbReference type="CDD" id="cd00077">
    <property type="entry name" value="HDc"/>
    <property type="match status" value="1"/>
</dbReference>
<dbReference type="InterPro" id="IPR036971">
    <property type="entry name" value="PDEase_catalytic_dom_sf"/>
</dbReference>
<reference evidence="5" key="2">
    <citation type="submission" date="2013-10" db="EMBL/GenBank/DDBJ databases">
        <authorList>
            <person name="Aslett M."/>
        </authorList>
    </citation>
    <scope>NUCLEOTIDE SEQUENCE [LARGE SCALE GENOMIC DNA]</scope>
    <source>
        <strain evidence="5">Weybridge</strain>
    </source>
</reference>
<dbReference type="GO" id="GO:0007165">
    <property type="term" value="P:signal transduction"/>
    <property type="evidence" value="ECO:0007669"/>
    <property type="project" value="InterPro"/>
</dbReference>
<dbReference type="OMA" id="RICEEFW"/>
<evidence type="ECO:0000313" key="6">
    <source>
        <dbReference type="Proteomes" id="UP000030763"/>
    </source>
</evidence>
<feature type="binding site" evidence="3">
    <location>
        <position position="4"/>
    </location>
    <ligand>
        <name>Zn(2+)</name>
        <dbReference type="ChEBI" id="CHEBI:29105"/>
        <label>1</label>
    </ligand>
</feature>
<dbReference type="Gene3D" id="1.10.1300.10">
    <property type="entry name" value="3'5'-cyclic nucleotide phosphodiesterase, catalytic domain"/>
    <property type="match status" value="1"/>
</dbReference>
<name>U6M6X1_EIMMA</name>
<evidence type="ECO:0000313" key="5">
    <source>
        <dbReference type="EMBL" id="CDJ59771.1"/>
    </source>
</evidence>